<dbReference type="InterPro" id="IPR020094">
    <property type="entry name" value="TruA/RsuA/RluB/E/F_N"/>
</dbReference>
<keyword evidence="4 6" id="KW-0413">Isomerase</keyword>
<dbReference type="Gene3D" id="3.30.70.1560">
    <property type="entry name" value="Alpha-L RNA-binding motif"/>
    <property type="match status" value="1"/>
</dbReference>
<dbReference type="PROSITE" id="PS01149">
    <property type="entry name" value="PSI_RSU"/>
    <property type="match status" value="1"/>
</dbReference>
<comment type="caution">
    <text evidence="8">The sequence shown here is derived from an EMBL/GenBank/DDBJ whole genome shotgun (WGS) entry which is preliminary data.</text>
</comment>
<evidence type="ECO:0000313" key="8">
    <source>
        <dbReference type="EMBL" id="PJK27838.1"/>
    </source>
</evidence>
<dbReference type="InterPro" id="IPR002942">
    <property type="entry name" value="S4_RNA-bd"/>
</dbReference>
<protein>
    <recommendedName>
        <fullName evidence="6">Pseudouridine synthase</fullName>
        <ecNumber evidence="6">5.4.99.-</ecNumber>
    </recommendedName>
</protein>
<evidence type="ECO:0000256" key="3">
    <source>
        <dbReference type="ARBA" id="ARBA00022884"/>
    </source>
</evidence>
<dbReference type="EC" id="5.4.99.-" evidence="6"/>
<evidence type="ECO:0000313" key="9">
    <source>
        <dbReference type="Proteomes" id="UP000229498"/>
    </source>
</evidence>
<dbReference type="InterPro" id="IPR018496">
    <property type="entry name" value="PsdUridine_synth_RsuA/RluB_CS"/>
</dbReference>
<organism evidence="8 9">
    <name type="scientific">Minwuia thermotolerans</name>
    <dbReference type="NCBI Taxonomy" id="2056226"/>
    <lineage>
        <taxon>Bacteria</taxon>
        <taxon>Pseudomonadati</taxon>
        <taxon>Pseudomonadota</taxon>
        <taxon>Alphaproteobacteria</taxon>
        <taxon>Minwuiales</taxon>
        <taxon>Minwuiaceae</taxon>
        <taxon>Minwuia</taxon>
    </lineage>
</organism>
<dbReference type="NCBIfam" id="TIGR00093">
    <property type="entry name" value="pseudouridine synthase"/>
    <property type="match status" value="1"/>
</dbReference>
<comment type="catalytic activity">
    <reaction evidence="1">
        <text>a uridine in RNA = a pseudouridine in RNA</text>
        <dbReference type="Rhea" id="RHEA:48348"/>
        <dbReference type="Rhea" id="RHEA-COMP:12068"/>
        <dbReference type="Rhea" id="RHEA-COMP:12069"/>
        <dbReference type="ChEBI" id="CHEBI:65314"/>
        <dbReference type="ChEBI" id="CHEBI:65315"/>
    </reaction>
</comment>
<evidence type="ECO:0000256" key="1">
    <source>
        <dbReference type="ARBA" id="ARBA00000073"/>
    </source>
</evidence>
<dbReference type="PANTHER" id="PTHR47683:SF3">
    <property type="entry name" value="RIBOSOMAL LARGE SUBUNIT PSEUDOURIDINE SYNTHASE B"/>
    <property type="match status" value="1"/>
</dbReference>
<dbReference type="InterPro" id="IPR020103">
    <property type="entry name" value="PsdUridine_synth_cat_dom_sf"/>
</dbReference>
<dbReference type="GO" id="GO:0120159">
    <property type="term" value="F:rRNA pseudouridine synthase activity"/>
    <property type="evidence" value="ECO:0007669"/>
    <property type="project" value="UniProtKB-ARBA"/>
</dbReference>
<dbReference type="Proteomes" id="UP000229498">
    <property type="component" value="Unassembled WGS sequence"/>
</dbReference>
<sequence length="252" mass="27924">MDDKERIAKRLARAGIASRREAERMIEAGRVKLNGQVLKSPAVNVGPDDTIEVDGKAVGEPDSIRLWRYHKPAGLLTTARDDLGRATIYDHLPKRLPRVVPVGRLDLNSEGLLLLTNDGGLKRGLELPGNAWTRTYRVRAYGAVKPELLEDLKRGITVDGEKFGTIEVTAERSGGRNTWLTVSLNEGRNREVRRALDAVGLTVNRLIRTAYGPFRLGELGSGQVVEVPGNELRRAARGLVDIPRTRDADRRR</sequence>
<accession>A0A2M9FWJ2</accession>
<gene>
    <name evidence="8" type="ORF">CVT23_20390</name>
</gene>
<evidence type="ECO:0000256" key="5">
    <source>
        <dbReference type="PROSITE-ProRule" id="PRU00182"/>
    </source>
</evidence>
<dbReference type="Pfam" id="PF01479">
    <property type="entry name" value="S4"/>
    <property type="match status" value="1"/>
</dbReference>
<dbReference type="SUPFAM" id="SSF55174">
    <property type="entry name" value="Alpha-L RNA-binding motif"/>
    <property type="match status" value="1"/>
</dbReference>
<dbReference type="InterPro" id="IPR000748">
    <property type="entry name" value="PsdUridine_synth_RsuA/RluB/E/F"/>
</dbReference>
<dbReference type="Gene3D" id="3.30.70.580">
    <property type="entry name" value="Pseudouridine synthase I, catalytic domain, N-terminal subdomain"/>
    <property type="match status" value="1"/>
</dbReference>
<dbReference type="Gene3D" id="3.10.290.10">
    <property type="entry name" value="RNA-binding S4 domain"/>
    <property type="match status" value="1"/>
</dbReference>
<dbReference type="FunFam" id="3.10.290.10:FF:000003">
    <property type="entry name" value="Pseudouridine synthase"/>
    <property type="match status" value="1"/>
</dbReference>
<dbReference type="InterPro" id="IPR006145">
    <property type="entry name" value="PsdUridine_synth_RsuA/RluA"/>
</dbReference>
<evidence type="ECO:0000259" key="7">
    <source>
        <dbReference type="SMART" id="SM00363"/>
    </source>
</evidence>
<dbReference type="SUPFAM" id="SSF55120">
    <property type="entry name" value="Pseudouridine synthase"/>
    <property type="match status" value="1"/>
</dbReference>
<comment type="similarity">
    <text evidence="2 6">Belongs to the pseudouridine synthase RsuA family.</text>
</comment>
<dbReference type="SMART" id="SM00363">
    <property type="entry name" value="S4"/>
    <property type="match status" value="1"/>
</dbReference>
<dbReference type="PANTHER" id="PTHR47683">
    <property type="entry name" value="PSEUDOURIDINE SYNTHASE FAMILY PROTEIN-RELATED"/>
    <property type="match status" value="1"/>
</dbReference>
<dbReference type="InterPro" id="IPR050343">
    <property type="entry name" value="RsuA_PseudoU_synthase"/>
</dbReference>
<dbReference type="Pfam" id="PF00849">
    <property type="entry name" value="PseudoU_synth_2"/>
    <property type="match status" value="1"/>
</dbReference>
<feature type="domain" description="RNA-binding S4" evidence="7">
    <location>
        <begin position="5"/>
        <end position="64"/>
    </location>
</feature>
<name>A0A2M9FWJ2_9PROT</name>
<dbReference type="InterPro" id="IPR036986">
    <property type="entry name" value="S4_RNA-bd_sf"/>
</dbReference>
<dbReference type="AlphaFoldDB" id="A0A2M9FWJ2"/>
<proteinExistence type="inferred from homology"/>
<dbReference type="PROSITE" id="PS50889">
    <property type="entry name" value="S4"/>
    <property type="match status" value="1"/>
</dbReference>
<dbReference type="CDD" id="cd00165">
    <property type="entry name" value="S4"/>
    <property type="match status" value="1"/>
</dbReference>
<dbReference type="RefSeq" id="WP_109795663.1">
    <property type="nucleotide sequence ID" value="NZ_PHIG01000054.1"/>
</dbReference>
<keyword evidence="3 5" id="KW-0694">RNA-binding</keyword>
<dbReference type="EMBL" id="PHIG01000054">
    <property type="protein sequence ID" value="PJK27838.1"/>
    <property type="molecule type" value="Genomic_DNA"/>
</dbReference>
<dbReference type="OrthoDB" id="9807213at2"/>
<evidence type="ECO:0000256" key="2">
    <source>
        <dbReference type="ARBA" id="ARBA00008348"/>
    </source>
</evidence>
<keyword evidence="9" id="KW-1185">Reference proteome</keyword>
<dbReference type="InterPro" id="IPR042092">
    <property type="entry name" value="PsdUridine_s_RsuA/RluB/E/F_cat"/>
</dbReference>
<evidence type="ECO:0000256" key="6">
    <source>
        <dbReference type="RuleBase" id="RU003887"/>
    </source>
</evidence>
<evidence type="ECO:0000256" key="4">
    <source>
        <dbReference type="ARBA" id="ARBA00023235"/>
    </source>
</evidence>
<dbReference type="GO" id="GO:0000455">
    <property type="term" value="P:enzyme-directed rRNA pseudouridine synthesis"/>
    <property type="evidence" value="ECO:0007669"/>
    <property type="project" value="UniProtKB-ARBA"/>
</dbReference>
<reference evidence="8 9" key="1">
    <citation type="submission" date="2017-11" db="EMBL/GenBank/DDBJ databases">
        <title>Draft genome sequence of Rhizobiales bacterium SY3-13.</title>
        <authorList>
            <person name="Sun C."/>
        </authorList>
    </citation>
    <scope>NUCLEOTIDE SEQUENCE [LARGE SCALE GENOMIC DNA]</scope>
    <source>
        <strain evidence="8 9">SY3-13</strain>
    </source>
</reference>
<dbReference type="GO" id="GO:0003723">
    <property type="term" value="F:RNA binding"/>
    <property type="evidence" value="ECO:0007669"/>
    <property type="project" value="UniProtKB-KW"/>
</dbReference>